<reference evidence="2 3" key="1">
    <citation type="submission" date="2018-03" db="EMBL/GenBank/DDBJ databases">
        <authorList>
            <person name="Keele B.F."/>
        </authorList>
    </citation>
    <scope>NUCLEOTIDE SEQUENCE [LARGE SCALE GENOMIC DNA]</scope>
    <source>
        <strain evidence="2 3">YL28-9</strain>
    </source>
</reference>
<dbReference type="CDD" id="cd12797">
    <property type="entry name" value="M23_peptidase"/>
    <property type="match status" value="1"/>
</dbReference>
<evidence type="ECO:0000313" key="2">
    <source>
        <dbReference type="EMBL" id="PST82451.1"/>
    </source>
</evidence>
<dbReference type="Gene3D" id="2.70.70.10">
    <property type="entry name" value="Glucose Permease (Domain IIA)"/>
    <property type="match status" value="1"/>
</dbReference>
<organism evidence="2 3">
    <name type="scientific">Pedobacter yulinensis</name>
    <dbReference type="NCBI Taxonomy" id="2126353"/>
    <lineage>
        <taxon>Bacteria</taxon>
        <taxon>Pseudomonadati</taxon>
        <taxon>Bacteroidota</taxon>
        <taxon>Sphingobacteriia</taxon>
        <taxon>Sphingobacteriales</taxon>
        <taxon>Sphingobacteriaceae</taxon>
        <taxon>Pedobacter</taxon>
    </lineage>
</organism>
<protein>
    <submittedName>
        <fullName evidence="2">M23 family peptidase</fullName>
    </submittedName>
</protein>
<dbReference type="Pfam" id="PF01551">
    <property type="entry name" value="Peptidase_M23"/>
    <property type="match status" value="2"/>
</dbReference>
<gene>
    <name evidence="2" type="ORF">C7T94_15895</name>
</gene>
<evidence type="ECO:0000259" key="1">
    <source>
        <dbReference type="Pfam" id="PF01551"/>
    </source>
</evidence>
<dbReference type="SUPFAM" id="SSF51261">
    <property type="entry name" value="Duplicated hybrid motif"/>
    <property type="match status" value="1"/>
</dbReference>
<dbReference type="Proteomes" id="UP000240912">
    <property type="component" value="Unassembled WGS sequence"/>
</dbReference>
<evidence type="ECO:0000313" key="3">
    <source>
        <dbReference type="Proteomes" id="UP000240912"/>
    </source>
</evidence>
<dbReference type="AlphaFoldDB" id="A0A2T3HJ92"/>
<dbReference type="OrthoDB" id="9810477at2"/>
<sequence length="538" mass="59812">MPLDISPPALAGSFGELRANHFHSGADFRTNQREGYPVYAVADGYVSRLRVQNSGFGLALYLVHPNGFTTVYGHLQRFAPKIAREVKTLQYSKKSYELDEFPKADLLPVRKGEVIAYSGNTGGSGGPHLHFEVRDSRTEETINPQLFGIDIPDNIPPVLSAMYVYRLNGKPFNESTPRQYFQLSGGGGSYRLHQVNTIRLSGEVGFGIITTDKHNGASGTNGVYSIQLFVDNVPVYTSALERFSFANSKGINSHIDYPVFLNQRRSIQKSFIDPGNPLKIYSNVVNNGRIVFDDGRLHRVRYEITDAKGNQTRLEFSVQAGAKNFVEEPPEVVGQQFRWNTKNELNTGDVRISIPRGSLYDDITFVYKTLPKPAKGAYSAIHQVHNRLTPLHSGFDLAIRADSSLYALRDKALIVSTGGASQGGIFENGFVRTSPRSFGGFYIAVDTVAPRIVPLNIAEGKNMAGLARISFRISDNLAGIKSFNGYIDGKWVLFEFDAKTASLWYRFDENIAPGKHTLELAVTDMKDNVRRYRVGFTR</sequence>
<accession>A0A2T3HJ92</accession>
<dbReference type="PANTHER" id="PTHR21666:SF285">
    <property type="entry name" value="M23 FAMILY METALLOPEPTIDASE"/>
    <property type="match status" value="1"/>
</dbReference>
<name>A0A2T3HJ92_9SPHI</name>
<proteinExistence type="predicted"/>
<dbReference type="InterPro" id="IPR050570">
    <property type="entry name" value="Cell_wall_metabolism_enzyme"/>
</dbReference>
<feature type="domain" description="M23ase beta-sheet core" evidence="1">
    <location>
        <begin position="22"/>
        <end position="87"/>
    </location>
</feature>
<dbReference type="PANTHER" id="PTHR21666">
    <property type="entry name" value="PEPTIDASE-RELATED"/>
    <property type="match status" value="1"/>
</dbReference>
<dbReference type="GO" id="GO:0004222">
    <property type="term" value="F:metalloendopeptidase activity"/>
    <property type="evidence" value="ECO:0007669"/>
    <property type="project" value="TreeGrafter"/>
</dbReference>
<feature type="domain" description="M23ase beta-sheet core" evidence="1">
    <location>
        <begin position="109"/>
        <end position="144"/>
    </location>
</feature>
<comment type="caution">
    <text evidence="2">The sequence shown here is derived from an EMBL/GenBank/DDBJ whole genome shotgun (WGS) entry which is preliminary data.</text>
</comment>
<keyword evidence="3" id="KW-1185">Reference proteome</keyword>
<dbReference type="InterPro" id="IPR011055">
    <property type="entry name" value="Dup_hybrid_motif"/>
</dbReference>
<dbReference type="InterPro" id="IPR016047">
    <property type="entry name" value="M23ase_b-sheet_dom"/>
</dbReference>
<dbReference type="EMBL" id="PYLS01000006">
    <property type="protein sequence ID" value="PST82451.1"/>
    <property type="molecule type" value="Genomic_DNA"/>
</dbReference>